<dbReference type="InterPro" id="IPR003653">
    <property type="entry name" value="Peptidase_C48_C"/>
</dbReference>
<dbReference type="PROSITE" id="PS50600">
    <property type="entry name" value="ULP_PROTEASE"/>
    <property type="match status" value="1"/>
</dbReference>
<keyword evidence="5" id="KW-0378">Hydrolase</keyword>
<keyword evidence="4" id="KW-0833">Ubl conjugation pathway</keyword>
<dbReference type="Proteomes" id="UP001446871">
    <property type="component" value="Unassembled WGS sequence"/>
</dbReference>
<evidence type="ECO:0000256" key="2">
    <source>
        <dbReference type="ARBA" id="ARBA00022553"/>
    </source>
</evidence>
<evidence type="ECO:0000256" key="4">
    <source>
        <dbReference type="ARBA" id="ARBA00022786"/>
    </source>
</evidence>
<feature type="compositionally biased region" description="Polar residues" evidence="6">
    <location>
        <begin position="765"/>
        <end position="787"/>
    </location>
</feature>
<feature type="compositionally biased region" description="Polar residues" evidence="6">
    <location>
        <begin position="27"/>
        <end position="36"/>
    </location>
</feature>
<gene>
    <name evidence="8" type="ORF">PG996_014844</name>
</gene>
<evidence type="ECO:0000259" key="7">
    <source>
        <dbReference type="PROSITE" id="PS50600"/>
    </source>
</evidence>
<feature type="region of interest" description="Disordered" evidence="6">
    <location>
        <begin position="112"/>
        <end position="134"/>
    </location>
</feature>
<feature type="compositionally biased region" description="Basic and acidic residues" evidence="6">
    <location>
        <begin position="1006"/>
        <end position="1017"/>
    </location>
</feature>
<dbReference type="Pfam" id="PF25424">
    <property type="entry name" value="PH_35"/>
    <property type="match status" value="1"/>
</dbReference>
<feature type="compositionally biased region" description="Basic and acidic residues" evidence="6">
    <location>
        <begin position="1125"/>
        <end position="1168"/>
    </location>
</feature>
<feature type="region of interest" description="Disordered" evidence="6">
    <location>
        <begin position="701"/>
        <end position="725"/>
    </location>
</feature>
<comment type="caution">
    <text evidence="8">The sequence shown here is derived from an EMBL/GenBank/DDBJ whole genome shotgun (WGS) entry which is preliminary data.</text>
</comment>
<feature type="compositionally biased region" description="Polar residues" evidence="6">
    <location>
        <begin position="1028"/>
        <end position="1039"/>
    </location>
</feature>
<evidence type="ECO:0000256" key="5">
    <source>
        <dbReference type="ARBA" id="ARBA00022801"/>
    </source>
</evidence>
<dbReference type="InterPro" id="IPR038765">
    <property type="entry name" value="Papain-like_cys_pep_sf"/>
</dbReference>
<organism evidence="8 9">
    <name type="scientific">Apiospora saccharicola</name>
    <dbReference type="NCBI Taxonomy" id="335842"/>
    <lineage>
        <taxon>Eukaryota</taxon>
        <taxon>Fungi</taxon>
        <taxon>Dikarya</taxon>
        <taxon>Ascomycota</taxon>
        <taxon>Pezizomycotina</taxon>
        <taxon>Sordariomycetes</taxon>
        <taxon>Xylariomycetidae</taxon>
        <taxon>Amphisphaeriales</taxon>
        <taxon>Apiosporaceae</taxon>
        <taxon>Apiospora</taxon>
    </lineage>
</organism>
<dbReference type="GO" id="GO:0006508">
    <property type="term" value="P:proteolysis"/>
    <property type="evidence" value="ECO:0007669"/>
    <property type="project" value="UniProtKB-KW"/>
</dbReference>
<feature type="compositionally biased region" description="Basic and acidic residues" evidence="6">
    <location>
        <begin position="521"/>
        <end position="534"/>
    </location>
</feature>
<dbReference type="InterPro" id="IPR057501">
    <property type="entry name" value="DeUb_enz_PH"/>
</dbReference>
<name>A0ABR1TJF6_9PEZI</name>
<feature type="region of interest" description="Disordered" evidence="6">
    <location>
        <begin position="992"/>
        <end position="1188"/>
    </location>
</feature>
<keyword evidence="2" id="KW-0597">Phosphoprotein</keyword>
<evidence type="ECO:0000256" key="3">
    <source>
        <dbReference type="ARBA" id="ARBA00022670"/>
    </source>
</evidence>
<protein>
    <submittedName>
        <fullName evidence="8">SUMO protease ULP2</fullName>
    </submittedName>
</protein>
<evidence type="ECO:0000256" key="6">
    <source>
        <dbReference type="SAM" id="MobiDB-lite"/>
    </source>
</evidence>
<accession>A0ABR1TJF6</accession>
<feature type="compositionally biased region" description="Basic and acidic residues" evidence="6">
    <location>
        <begin position="1102"/>
        <end position="1115"/>
    </location>
</feature>
<proteinExistence type="inferred from homology"/>
<reference evidence="8 9" key="1">
    <citation type="submission" date="2023-01" db="EMBL/GenBank/DDBJ databases">
        <title>Analysis of 21 Apiospora genomes using comparative genomics revels a genus with tremendous synthesis potential of carbohydrate active enzymes and secondary metabolites.</title>
        <authorList>
            <person name="Sorensen T."/>
        </authorList>
    </citation>
    <scope>NUCLEOTIDE SEQUENCE [LARGE SCALE GENOMIC DNA]</scope>
    <source>
        <strain evidence="8 9">CBS 83171</strain>
    </source>
</reference>
<feature type="domain" description="Ubiquitin-like protease family profile" evidence="7">
    <location>
        <begin position="588"/>
        <end position="877"/>
    </location>
</feature>
<dbReference type="InterPro" id="IPR051947">
    <property type="entry name" value="Sentrin-specific_protease"/>
</dbReference>
<keyword evidence="9" id="KW-1185">Reference proteome</keyword>
<evidence type="ECO:0000313" key="8">
    <source>
        <dbReference type="EMBL" id="KAK8046780.1"/>
    </source>
</evidence>
<feature type="compositionally biased region" description="Basic and acidic residues" evidence="6">
    <location>
        <begin position="120"/>
        <end position="134"/>
    </location>
</feature>
<feature type="region of interest" description="Disordered" evidence="6">
    <location>
        <begin position="763"/>
        <end position="809"/>
    </location>
</feature>
<feature type="compositionally biased region" description="Basic and acidic residues" evidence="6">
    <location>
        <begin position="925"/>
        <end position="934"/>
    </location>
</feature>
<keyword evidence="3 8" id="KW-0645">Protease</keyword>
<feature type="region of interest" description="Disordered" evidence="6">
    <location>
        <begin position="925"/>
        <end position="953"/>
    </location>
</feature>
<feature type="region of interest" description="Disordered" evidence="6">
    <location>
        <begin position="505"/>
        <end position="562"/>
    </location>
</feature>
<sequence>MDDEGSIEEHATPSPSPPQEDLRTATEKVNISTADTHATEKFGTGNDVYMTWDSPIQRYRDLGSPRRPVRIVAKENQTKINIFGAPTPINTLDGNGSNRAPLSTSRMVQEVTDSPPLKRQRLEKNNDQIADKDEERYPMPYLNSGFALREDTLRGEELQEKDTRAEFSPNAIQPFVAEYENVQNLIHPPSPELKEHIRKRRKPKSSEVIDLASDEEPVDLVQTSNMVEPDELASRFRGKPTSKGLSWGEGVRSKTLAPSYMTGKRPRSSSVDELAGDSPITKIRPVKRNAGSSSRELGHIDPIRFGKSANQTPRKPLGKNKTMEAVKHARQIITSLGLKVTQAVSGFHVYPSPPSVGEMYLPCVLRVHETSHMLHPTDTVGDIMHQVAYLTVNLAKVKQIRYPKGSSHSIISILRAVEPAQSAAARLHIEFGSPRDVQYFLKWVDMPRSDSVSVTKTEVDGERLQREMENLMTKAHLGHVIRDVDVERPKLPDDLRLVKYNQEKRRQLQQKSTTLQTLDDDSPRVKPRIKDEMHPPNSPTVRQTRAKRKPASPSPPPPPLDLWTEKNPSWAEKWRDSLIFPPTGKSRATVDMVDIPRLDEGQYLNDNLIIFYLRYLQHNLEMQRPDLAERIYFHNTFFYEKLKPTKTSAGINYDSVKAWTTRVDLFKKDFVVVPINEFSHWYIAIIYNAPKLDTTAHTLPATDSSVSHTNTQASDSSNVAGEQSTEHMAKPLVNTDGGVADGISHMSLDPIGPETIPVGDDPSHVPTNTNTLVGSDGQSGESLSVSSAERRKPVKKANTGGKKHNPDEPKIITLDSLGSGHSPACRNLKEYLVKELKDKKGAEMPDPGSLTMTAKGIPIQSNYCDCGVYLLGYVVEFLRDPDSFVRTLLLHEKIDWSIDAPVLRNEIRTLLFRLQDEQVARENERVKAKKEAARMKRKKQSRPSSSERITETPALVQMTPTPADPASMSPVISDIERSAAKEPSPVVLAQESVEVPEVASTTTTPKEADVTLLDEPKPTTPDRPVASPTVSDRSSSATTELEIETPRAMPSSSVVKGGSPHEAAQQLAQDEITESEFERNMLPPLPETPARGPAENSSAMEKNLEPVEDPRRDSTNVEVLIQTREQFEKQNRKEMKRSTDGSSKETPHKSPYFGHERIGGLQKGERVVSAKSMPKKGSPEIVNVEDSE</sequence>
<dbReference type="PANTHER" id="PTHR46896:SF3">
    <property type="entry name" value="FI06413P-RELATED"/>
    <property type="match status" value="1"/>
</dbReference>
<dbReference type="SUPFAM" id="SSF54001">
    <property type="entry name" value="Cysteine proteinases"/>
    <property type="match status" value="1"/>
</dbReference>
<dbReference type="Gene3D" id="3.40.395.10">
    <property type="entry name" value="Adenoviral Proteinase, Chain A"/>
    <property type="match status" value="1"/>
</dbReference>
<feature type="region of interest" description="Disordered" evidence="6">
    <location>
        <begin position="1"/>
        <end position="46"/>
    </location>
</feature>
<comment type="similarity">
    <text evidence="1">Belongs to the peptidase C48 family.</text>
</comment>
<dbReference type="PANTHER" id="PTHR46896">
    <property type="entry name" value="SENTRIN-SPECIFIC PROTEASE"/>
    <property type="match status" value="1"/>
</dbReference>
<feature type="compositionally biased region" description="Polar residues" evidence="6">
    <location>
        <begin position="701"/>
        <end position="723"/>
    </location>
</feature>
<evidence type="ECO:0000313" key="9">
    <source>
        <dbReference type="Proteomes" id="UP001446871"/>
    </source>
</evidence>
<dbReference type="EMBL" id="JAQQWM010000009">
    <property type="protein sequence ID" value="KAK8046780.1"/>
    <property type="molecule type" value="Genomic_DNA"/>
</dbReference>
<dbReference type="GO" id="GO:0008233">
    <property type="term" value="F:peptidase activity"/>
    <property type="evidence" value="ECO:0007669"/>
    <property type="project" value="UniProtKB-KW"/>
</dbReference>
<dbReference type="Pfam" id="PF02902">
    <property type="entry name" value="Peptidase_C48"/>
    <property type="match status" value="1"/>
</dbReference>
<evidence type="ECO:0000256" key="1">
    <source>
        <dbReference type="ARBA" id="ARBA00005234"/>
    </source>
</evidence>